<evidence type="ECO:0000313" key="3">
    <source>
        <dbReference type="Proteomes" id="UP000742786"/>
    </source>
</evidence>
<gene>
    <name evidence="2" type="ORF">GTOL_11952</name>
</gene>
<evidence type="ECO:0000313" key="2">
    <source>
        <dbReference type="EMBL" id="CAG4884069.1"/>
    </source>
</evidence>
<dbReference type="EMBL" id="CAJQUM010000001">
    <property type="protein sequence ID" value="CAG4884069.1"/>
    <property type="molecule type" value="Genomic_DNA"/>
</dbReference>
<accession>A0A916J4H8</accession>
<reference evidence="2" key="1">
    <citation type="submission" date="2021-04" db="EMBL/GenBank/DDBJ databases">
        <authorList>
            <person name="Hornung B."/>
        </authorList>
    </citation>
    <scope>NUCLEOTIDE SEQUENCE</scope>
    <source>
        <strain evidence="2">G5G6</strain>
    </source>
</reference>
<dbReference type="SUPFAM" id="SSF57997">
    <property type="entry name" value="Tropomyosin"/>
    <property type="match status" value="1"/>
</dbReference>
<feature type="coiled-coil region" evidence="1">
    <location>
        <begin position="6"/>
        <end position="68"/>
    </location>
</feature>
<evidence type="ECO:0008006" key="4">
    <source>
        <dbReference type="Google" id="ProtNLM"/>
    </source>
</evidence>
<organism evidence="2 3">
    <name type="scientific">Georgfuchsia toluolica</name>
    <dbReference type="NCBI Taxonomy" id="424218"/>
    <lineage>
        <taxon>Bacteria</taxon>
        <taxon>Pseudomonadati</taxon>
        <taxon>Pseudomonadota</taxon>
        <taxon>Betaproteobacteria</taxon>
        <taxon>Nitrosomonadales</taxon>
        <taxon>Sterolibacteriaceae</taxon>
        <taxon>Georgfuchsia</taxon>
    </lineage>
</organism>
<sequence length="71" mass="8201">MISNKLTVMNDEFDSLEQKIEQVLAMCGQLRSENHVLRDRMVGLEQQNQSLVSRVEAARTRLEALMEKLPE</sequence>
<dbReference type="Gene3D" id="1.20.5.340">
    <property type="match status" value="1"/>
</dbReference>
<proteinExistence type="predicted"/>
<evidence type="ECO:0000256" key="1">
    <source>
        <dbReference type="SAM" id="Coils"/>
    </source>
</evidence>
<dbReference type="AlphaFoldDB" id="A0A916J4H8"/>
<dbReference type="Proteomes" id="UP000742786">
    <property type="component" value="Unassembled WGS sequence"/>
</dbReference>
<name>A0A916J4H8_9PROT</name>
<keyword evidence="1" id="KW-0175">Coiled coil</keyword>
<protein>
    <recommendedName>
        <fullName evidence="4">Cell division protein ZapB</fullName>
    </recommendedName>
</protein>
<comment type="caution">
    <text evidence="2">The sequence shown here is derived from an EMBL/GenBank/DDBJ whole genome shotgun (WGS) entry which is preliminary data.</text>
</comment>
<keyword evidence="3" id="KW-1185">Reference proteome</keyword>